<dbReference type="Pfam" id="PF13855">
    <property type="entry name" value="LRR_8"/>
    <property type="match status" value="1"/>
</dbReference>
<dbReference type="GO" id="GO:0009274">
    <property type="term" value="C:peptidoglycan-based cell wall"/>
    <property type="evidence" value="ECO:0007669"/>
    <property type="project" value="UniProtKB-ARBA"/>
</dbReference>
<dbReference type="InterPro" id="IPR050216">
    <property type="entry name" value="LRR_domain-containing"/>
</dbReference>
<evidence type="ECO:0000256" key="1">
    <source>
        <dbReference type="ARBA" id="ARBA00022614"/>
    </source>
</evidence>
<evidence type="ECO:0000313" key="6">
    <source>
        <dbReference type="Proteomes" id="UP000831290"/>
    </source>
</evidence>
<keyword evidence="6" id="KW-1185">Reference proteome</keyword>
<dbReference type="FunFam" id="3.80.10.10:FF:001164">
    <property type="entry name" value="GH01279p"/>
    <property type="match status" value="1"/>
</dbReference>
<proteinExistence type="predicted"/>
<dbReference type="AlphaFoldDB" id="A0A9E6ZRH2"/>
<organism evidence="5 6">
    <name type="scientific">Abyssalbus ytuae</name>
    <dbReference type="NCBI Taxonomy" id="2926907"/>
    <lineage>
        <taxon>Bacteria</taxon>
        <taxon>Pseudomonadati</taxon>
        <taxon>Bacteroidota</taxon>
        <taxon>Flavobacteriia</taxon>
        <taxon>Flavobacteriales</taxon>
        <taxon>Flavobacteriaceae</taxon>
        <taxon>Abyssalbus</taxon>
    </lineage>
</organism>
<evidence type="ECO:0000256" key="3">
    <source>
        <dbReference type="SAM" id="SignalP"/>
    </source>
</evidence>
<dbReference type="KEGG" id="fbm:MQE35_07565"/>
<dbReference type="Pfam" id="PF23598">
    <property type="entry name" value="LRR_14"/>
    <property type="match status" value="1"/>
</dbReference>
<keyword evidence="3" id="KW-0732">Signal</keyword>
<feature type="signal peptide" evidence="3">
    <location>
        <begin position="1"/>
        <end position="18"/>
    </location>
</feature>
<name>A0A9E6ZRH2_9FLAO</name>
<dbReference type="Pfam" id="PF00560">
    <property type="entry name" value="LRR_1"/>
    <property type="match status" value="1"/>
</dbReference>
<dbReference type="InterPro" id="IPR001611">
    <property type="entry name" value="Leu-rich_rpt"/>
</dbReference>
<dbReference type="Proteomes" id="UP000831290">
    <property type="component" value="Chromosome"/>
</dbReference>
<sequence>MKKYFYVLLFVAGGICMASCNKDDDNPSPKSDAKQILSFVFKEEDNTALNEDVTAEINQEDKTITATVPFGTELTSLLPEVEVSEKAAVSPTGAQDFSNEVTYTVTAENGTKATYKVIVNQAEPNASNAKQILSFVFKEEDNTALNEDVTAAINQEDKTIAATVPFGTELTSLLPEVKVSEKAAVSPTGAQDFSNEVTYTVTAENGTKATYKVIVNQADPNASDAKQILSFVFKEEDNTALNEDVTAEINQEEKTITATFPFNTDVTSLLPLIEVSEKATVSPAGAQDFTNEVIFTVTAQDQTQEHYTFKFNFTAPTQREVLIAIYNSNPGNTLGWDINNEDISSWVGVTVDDQGRVIKLVFVDEDAQIGYGLVTLPAEIGQLTSLETLSLYSNQLTSIPAEIGQLTSLETLSLNNNQLTSIPAEIGQLTSLGYLYLDYNQLTSIPAEIGQLTSLEYLSLGNNQLTSIPAEIGQLTSLETLSLYNNQLTSIPTEIGQLTKLKYFYLYENELRSIPAEIGQLTNLEYLFLYNNQLTSIPTEIGQLTKLKYFYLYENELTSIPAEIGQLTKLKYLYLNNNPLTSIPSGVCNLENNGTNIIKDDGVTCETAADD</sequence>
<dbReference type="PANTHER" id="PTHR48051:SF39">
    <property type="entry name" value="P53-INDUCED DEATH DOMAIN PROTEIN 1"/>
    <property type="match status" value="1"/>
</dbReference>
<evidence type="ECO:0000313" key="5">
    <source>
        <dbReference type="EMBL" id="UOB19145.1"/>
    </source>
</evidence>
<dbReference type="Gene3D" id="3.80.10.10">
    <property type="entry name" value="Ribonuclease Inhibitor"/>
    <property type="match status" value="3"/>
</dbReference>
<dbReference type="FunFam" id="3.80.10.10:FF:000383">
    <property type="entry name" value="Leucine-rich repeat receptor protein kinase EMS1"/>
    <property type="match status" value="1"/>
</dbReference>
<dbReference type="EMBL" id="CP094358">
    <property type="protein sequence ID" value="UOB19145.1"/>
    <property type="molecule type" value="Genomic_DNA"/>
</dbReference>
<dbReference type="InterPro" id="IPR055414">
    <property type="entry name" value="LRR_R13L4/SHOC2-like"/>
</dbReference>
<keyword evidence="2" id="KW-0677">Repeat</keyword>
<dbReference type="PROSITE" id="PS51450">
    <property type="entry name" value="LRR"/>
    <property type="match status" value="7"/>
</dbReference>
<reference evidence="5" key="1">
    <citation type="submission" date="2022-03" db="EMBL/GenBank/DDBJ databases">
        <title>Description of Abyssus ytuae gen. nov., sp. nov., a novel member of the family Flavobacteriaceae isolated from the sediment of Mariana Trench.</title>
        <authorList>
            <person name="Zhang J."/>
            <person name="Xu X."/>
        </authorList>
    </citation>
    <scope>NUCLEOTIDE SEQUENCE</scope>
    <source>
        <strain evidence="5">MT3330</strain>
    </source>
</reference>
<dbReference type="InterPro" id="IPR003591">
    <property type="entry name" value="Leu-rich_rpt_typical-subtyp"/>
</dbReference>
<dbReference type="SMART" id="SM00365">
    <property type="entry name" value="LRR_SD22"/>
    <property type="match status" value="8"/>
</dbReference>
<dbReference type="RefSeq" id="WP_255845762.1">
    <property type="nucleotide sequence ID" value="NZ_CP094358.1"/>
</dbReference>
<feature type="domain" description="Disease resistance R13L4/SHOC-2-like LRR" evidence="4">
    <location>
        <begin position="448"/>
        <end position="547"/>
    </location>
</feature>
<dbReference type="SUPFAM" id="SSF52058">
    <property type="entry name" value="L domain-like"/>
    <property type="match status" value="1"/>
</dbReference>
<keyword evidence="1" id="KW-0433">Leucine-rich repeat</keyword>
<protein>
    <submittedName>
        <fullName evidence="5">Leucine-rich repeat domain-containing protein</fullName>
    </submittedName>
</protein>
<dbReference type="Gene3D" id="2.60.40.2340">
    <property type="match status" value="3"/>
</dbReference>
<evidence type="ECO:0000256" key="2">
    <source>
        <dbReference type="ARBA" id="ARBA00022737"/>
    </source>
</evidence>
<dbReference type="GO" id="GO:0005737">
    <property type="term" value="C:cytoplasm"/>
    <property type="evidence" value="ECO:0007669"/>
    <property type="project" value="TreeGrafter"/>
</dbReference>
<dbReference type="PANTHER" id="PTHR48051">
    <property type="match status" value="1"/>
</dbReference>
<evidence type="ECO:0000259" key="4">
    <source>
        <dbReference type="Pfam" id="PF23598"/>
    </source>
</evidence>
<feature type="chain" id="PRO_5039220122" evidence="3">
    <location>
        <begin position="19"/>
        <end position="611"/>
    </location>
</feature>
<dbReference type="SMART" id="SM00369">
    <property type="entry name" value="LRR_TYP"/>
    <property type="match status" value="9"/>
</dbReference>
<gene>
    <name evidence="5" type="ORF">MQE35_07565</name>
</gene>
<dbReference type="InterPro" id="IPR032675">
    <property type="entry name" value="LRR_dom_sf"/>
</dbReference>
<accession>A0A9E6ZRH2</accession>
<dbReference type="SMART" id="SM00364">
    <property type="entry name" value="LRR_BAC"/>
    <property type="match status" value="8"/>
</dbReference>